<gene>
    <name evidence="11" type="ORF">EI97DRAFT_446049</name>
</gene>
<feature type="region of interest" description="Disordered" evidence="9">
    <location>
        <begin position="1185"/>
        <end position="1215"/>
    </location>
</feature>
<dbReference type="Gene3D" id="2.30.30.490">
    <property type="match status" value="1"/>
</dbReference>
<accession>A0A6A6J941</accession>
<feature type="compositionally biased region" description="Acidic residues" evidence="9">
    <location>
        <begin position="1"/>
        <end position="10"/>
    </location>
</feature>
<dbReference type="PROSITE" id="PS51038">
    <property type="entry name" value="BAH"/>
    <property type="match status" value="1"/>
</dbReference>
<keyword evidence="7" id="KW-0539">Nucleus</keyword>
<evidence type="ECO:0000256" key="5">
    <source>
        <dbReference type="ARBA" id="ARBA00022691"/>
    </source>
</evidence>
<protein>
    <recommendedName>
        <fullName evidence="2">DNA (cytosine-5-)-methyltransferase</fullName>
        <ecNumber evidence="2">2.1.1.37</ecNumber>
    </recommendedName>
</protein>
<dbReference type="Gene3D" id="3.90.120.10">
    <property type="entry name" value="DNA Methylase, subunit A, domain 2"/>
    <property type="match status" value="1"/>
</dbReference>
<dbReference type="EMBL" id="ML986526">
    <property type="protein sequence ID" value="KAF2272156.1"/>
    <property type="molecule type" value="Genomic_DNA"/>
</dbReference>
<dbReference type="GeneID" id="54553178"/>
<dbReference type="PROSITE" id="PS51679">
    <property type="entry name" value="SAM_MT_C5"/>
    <property type="match status" value="1"/>
</dbReference>
<sequence length="1242" mass="139256">MPESCSEESEQIGKGPIPKRGEQVRPHPVEYSRSAYENARTPLPPSSKTEDRSLLFELVRNRSSSDEPSGTRLIIVEVNDFEIYGAPSGKAAYQFSSLHRFNSRASNLCFNGVVSSPLLKSEFYVENVLIEDISIEGYNDDEHPGTEVYLKSRIAAKHVDYDIWYQLKKPSMDYASLYRSFQWISQFGKHAIDFIDSRSGRAVHLSHFREEFLPWAAARFKGNEQFEAWAQKRKTNCYLGDFNAYGDFLYSQAYNLPNAKSIFCHPIWGEFLIGGKTAIKEQPQPLPYTVCTPLVYECFSHMYFGSHLKEMSPEASVNKEQEHRKKTLGFQQPNRFTGQNLRLPPVLPAGSRLFKVGDVVGIPPDEGGSWGNTTKEYLAYVQRIDTLASGVQRLFVLWLYRPEDTIMLDMRYPFQDEMFLSDHCNCQKRGFLSSVVIRKYSVNWMSAPESKDANANIFVTRKYVTTDCSFVSLNEEDFLCRCKQAATPPVSRCKAAPGETVYIQQTRNGRLEPVVVDHWDNDQNRVYVRQLVRLQEVTGIQGLARDYLNTRRPGIHAPNELVWTNRVVEVSPSSIQRKCHIRYFSIRKVLDHEVAMPYNRRGNGDYWFITSHLTVVDNQPYLESLNRAPTPMKEGPINLKSSQPLKGLSIFSGGGNLDRGLEEGGAVTFTQAVDISREAVHTQLANSKGKNLQIYFGSVDNYLKLVLEGKDVVPLARIGDIQFIAAGSPCPGFSTMQKDPYSEQSLRNASHITTFCSFVDLYRPLYGILENVVSMTNIRKGHEDEKVFSQLVACLVALGYQANYYIMDAWNYSSCQSRRRLFISIAAPGLELIQPPPHTHSHPDWFKGRSLGKLPTGQPFGCQEYYPTPFTCTTAEQAIGDLPNIGSGFQQICVEYPDHRLSGRMNQRDRELMKRIPVTPVAMGYKEALSLGLLSGSLIKANKKVPGKAFRRIPPTGPIPTIMTQISPQDNRTGDIIHWEQPRPTTVMEARRAQGIPDDEVILGAPRDQWRIIGNGVDRNVSFALGLALRQAVEKTHEVNGPRAALRLTAEYGKVKPDFLEQQGSSEVMGVHTTTKPLDLRTKTTMRKLSGVVITSKTTISWTSRKETIGANVNGSKTTQGHDEEEEDSNTISEPTSFSSSPNSISESSSVSGANTGGTLSHCADEHPSAQSTIVFHTERHRAALTAAASKRRSSEVVDGFGDGSNKKKRTRHSGLQAEFAPLRWDKKPETLLKGLASRSPS</sequence>
<dbReference type="Pfam" id="PF00145">
    <property type="entry name" value="DNA_methylase"/>
    <property type="match status" value="1"/>
</dbReference>
<proteinExistence type="inferred from homology"/>
<dbReference type="PANTHER" id="PTHR10629">
    <property type="entry name" value="CYTOSINE-SPECIFIC METHYLTRANSFERASE"/>
    <property type="match status" value="1"/>
</dbReference>
<evidence type="ECO:0000256" key="7">
    <source>
        <dbReference type="ARBA" id="ARBA00023242"/>
    </source>
</evidence>
<dbReference type="InterPro" id="IPR001525">
    <property type="entry name" value="C5_MeTfrase"/>
</dbReference>
<evidence type="ECO:0000259" key="10">
    <source>
        <dbReference type="PROSITE" id="PS51038"/>
    </source>
</evidence>
<dbReference type="Proteomes" id="UP000800097">
    <property type="component" value="Unassembled WGS sequence"/>
</dbReference>
<dbReference type="GO" id="GO:0044027">
    <property type="term" value="P:negative regulation of gene expression via chromosomal CpG island methylation"/>
    <property type="evidence" value="ECO:0007669"/>
    <property type="project" value="TreeGrafter"/>
</dbReference>
<dbReference type="InterPro" id="IPR057215">
    <property type="entry name" value="DUF7893"/>
</dbReference>
<evidence type="ECO:0000256" key="3">
    <source>
        <dbReference type="ARBA" id="ARBA00022603"/>
    </source>
</evidence>
<organism evidence="11 12">
    <name type="scientific">Westerdykella ornata</name>
    <dbReference type="NCBI Taxonomy" id="318751"/>
    <lineage>
        <taxon>Eukaryota</taxon>
        <taxon>Fungi</taxon>
        <taxon>Dikarya</taxon>
        <taxon>Ascomycota</taxon>
        <taxon>Pezizomycotina</taxon>
        <taxon>Dothideomycetes</taxon>
        <taxon>Pleosporomycetidae</taxon>
        <taxon>Pleosporales</taxon>
        <taxon>Sporormiaceae</taxon>
        <taxon>Westerdykella</taxon>
    </lineage>
</organism>
<evidence type="ECO:0000256" key="6">
    <source>
        <dbReference type="ARBA" id="ARBA00023125"/>
    </source>
</evidence>
<dbReference type="GO" id="GO:0005634">
    <property type="term" value="C:nucleus"/>
    <property type="evidence" value="ECO:0007669"/>
    <property type="project" value="UniProtKB-SubCell"/>
</dbReference>
<evidence type="ECO:0000256" key="2">
    <source>
        <dbReference type="ARBA" id="ARBA00011975"/>
    </source>
</evidence>
<keyword evidence="6" id="KW-0238">DNA-binding</keyword>
<dbReference type="RefSeq" id="XP_033649695.1">
    <property type="nucleotide sequence ID" value="XM_033800003.1"/>
</dbReference>
<dbReference type="PANTHER" id="PTHR10629:SF54">
    <property type="entry name" value="DNA METHYLTRANSFERASE DIM-2"/>
    <property type="match status" value="1"/>
</dbReference>
<keyword evidence="4 8" id="KW-0808">Transferase</keyword>
<comment type="similarity">
    <text evidence="8">Belongs to the class I-like SAM-binding methyltransferase superfamily. C5-methyltransferase family.</text>
</comment>
<keyword evidence="3 8" id="KW-0489">Methyltransferase</keyword>
<evidence type="ECO:0000256" key="8">
    <source>
        <dbReference type="PROSITE-ProRule" id="PRU01016"/>
    </source>
</evidence>
<keyword evidence="12" id="KW-1185">Reference proteome</keyword>
<dbReference type="Gene3D" id="3.40.50.150">
    <property type="entry name" value="Vaccinia Virus protein VP39"/>
    <property type="match status" value="1"/>
</dbReference>
<dbReference type="InterPro" id="IPR050390">
    <property type="entry name" value="C5-Methyltransferase"/>
</dbReference>
<dbReference type="Pfam" id="PF25423">
    <property type="entry name" value="DUF7893"/>
    <property type="match status" value="1"/>
</dbReference>
<keyword evidence="5 8" id="KW-0949">S-adenosyl-L-methionine</keyword>
<dbReference type="OrthoDB" id="5376140at2759"/>
<reference evidence="11" key="1">
    <citation type="journal article" date="2020" name="Stud. Mycol.">
        <title>101 Dothideomycetes genomes: a test case for predicting lifestyles and emergence of pathogens.</title>
        <authorList>
            <person name="Haridas S."/>
            <person name="Albert R."/>
            <person name="Binder M."/>
            <person name="Bloem J."/>
            <person name="Labutti K."/>
            <person name="Salamov A."/>
            <person name="Andreopoulos B."/>
            <person name="Baker S."/>
            <person name="Barry K."/>
            <person name="Bills G."/>
            <person name="Bluhm B."/>
            <person name="Cannon C."/>
            <person name="Castanera R."/>
            <person name="Culley D."/>
            <person name="Daum C."/>
            <person name="Ezra D."/>
            <person name="Gonzalez J."/>
            <person name="Henrissat B."/>
            <person name="Kuo A."/>
            <person name="Liang C."/>
            <person name="Lipzen A."/>
            <person name="Lutzoni F."/>
            <person name="Magnuson J."/>
            <person name="Mondo S."/>
            <person name="Nolan M."/>
            <person name="Ohm R."/>
            <person name="Pangilinan J."/>
            <person name="Park H.-J."/>
            <person name="Ramirez L."/>
            <person name="Alfaro M."/>
            <person name="Sun H."/>
            <person name="Tritt A."/>
            <person name="Yoshinaga Y."/>
            <person name="Zwiers L.-H."/>
            <person name="Turgeon B."/>
            <person name="Goodwin S."/>
            <person name="Spatafora J."/>
            <person name="Crous P."/>
            <person name="Grigoriev I."/>
        </authorList>
    </citation>
    <scope>NUCLEOTIDE SEQUENCE</scope>
    <source>
        <strain evidence="11">CBS 379.55</strain>
    </source>
</reference>
<feature type="compositionally biased region" description="Low complexity" evidence="9">
    <location>
        <begin position="1130"/>
        <end position="1152"/>
    </location>
</feature>
<dbReference type="GO" id="GO:0003886">
    <property type="term" value="F:DNA (cytosine-5-)-methyltransferase activity"/>
    <property type="evidence" value="ECO:0007669"/>
    <property type="project" value="UniProtKB-EC"/>
</dbReference>
<dbReference type="AlphaFoldDB" id="A0A6A6J941"/>
<feature type="region of interest" description="Disordered" evidence="9">
    <location>
        <begin position="1"/>
        <end position="50"/>
    </location>
</feature>
<evidence type="ECO:0000256" key="9">
    <source>
        <dbReference type="SAM" id="MobiDB-lite"/>
    </source>
</evidence>
<evidence type="ECO:0000313" key="12">
    <source>
        <dbReference type="Proteomes" id="UP000800097"/>
    </source>
</evidence>
<dbReference type="GO" id="GO:0032259">
    <property type="term" value="P:methylation"/>
    <property type="evidence" value="ECO:0007669"/>
    <property type="project" value="UniProtKB-KW"/>
</dbReference>
<feature type="domain" description="BAH" evidence="10">
    <location>
        <begin position="352"/>
        <end position="474"/>
    </location>
</feature>
<dbReference type="GO" id="GO:0003682">
    <property type="term" value="F:chromatin binding"/>
    <property type="evidence" value="ECO:0007669"/>
    <property type="project" value="InterPro"/>
</dbReference>
<evidence type="ECO:0000256" key="1">
    <source>
        <dbReference type="ARBA" id="ARBA00004123"/>
    </source>
</evidence>
<comment type="subcellular location">
    <subcellularLocation>
        <location evidence="1">Nucleus</location>
    </subcellularLocation>
</comment>
<feature type="region of interest" description="Disordered" evidence="9">
    <location>
        <begin position="1111"/>
        <end position="1165"/>
    </location>
</feature>
<dbReference type="InterPro" id="IPR029063">
    <property type="entry name" value="SAM-dependent_MTases_sf"/>
</dbReference>
<dbReference type="InterPro" id="IPR043151">
    <property type="entry name" value="BAH_sf"/>
</dbReference>
<dbReference type="SUPFAM" id="SSF53335">
    <property type="entry name" value="S-adenosyl-L-methionine-dependent methyltransferases"/>
    <property type="match status" value="1"/>
</dbReference>
<evidence type="ECO:0000313" key="11">
    <source>
        <dbReference type="EMBL" id="KAF2272156.1"/>
    </source>
</evidence>
<dbReference type="InterPro" id="IPR001025">
    <property type="entry name" value="BAH_dom"/>
</dbReference>
<feature type="compositionally biased region" description="Basic and acidic residues" evidence="9">
    <location>
        <begin position="19"/>
        <end position="30"/>
    </location>
</feature>
<dbReference type="EC" id="2.1.1.37" evidence="2"/>
<name>A0A6A6J941_WESOR</name>
<dbReference type="GO" id="GO:0003677">
    <property type="term" value="F:DNA binding"/>
    <property type="evidence" value="ECO:0007669"/>
    <property type="project" value="UniProtKB-KW"/>
</dbReference>
<feature type="active site" evidence="8">
    <location>
        <position position="730"/>
    </location>
</feature>
<evidence type="ECO:0000256" key="4">
    <source>
        <dbReference type="ARBA" id="ARBA00022679"/>
    </source>
</evidence>